<accession>A0A8H3HAR9</accession>
<sequence>MPAHVYSSPPSPVLHTTMSVRKRIKESYEQAKEEVKSLFKAQGDTRPNIPSDAPSYTGSLRADAQNNSPGAPGFERTSPTQVSTSQLGTQPRNVAPNIGNPVEQPLKSNYLVKETHSDAAGPRDVNRQMSGGGVVALTENSLPRPQDLGLSDKGVAPATNQVEGSVYHTTEDKKPVQVARAVPDTPSIRWKALKQFAGVLEPATNIFGPIKDVVRLFLECVDNCEMAGEAQKEYEALRVRIEAFFEDLRYYFDQDHSLAMTSSMERLCKSIQMELGYIQKQQDRSLGQRYLSAPDETDKILSSYRRIEGHLQRLSLNVNLSMWKVVQEQAADSRSNHMSSRVDRLPYALPAWYDSSEGLQLKRRACTPGTRADAIANILGWARSGAGGGVYWLNGMAGTGKTTIAYSVCTELAAGHQLAASFFCSRLREECRNVNIIIPSIAYQLARFSRPFQSALSTVLEKDPDAHGKLPHIQFDALI</sequence>
<dbReference type="SUPFAM" id="SSF52540">
    <property type="entry name" value="P-loop containing nucleoside triphosphate hydrolases"/>
    <property type="match status" value="1"/>
</dbReference>
<gene>
    <name evidence="4" type="ORF">RDB_LOCUS113641</name>
</gene>
<feature type="compositionally biased region" description="Polar residues" evidence="2">
    <location>
        <begin position="77"/>
        <end position="92"/>
    </location>
</feature>
<dbReference type="InterPro" id="IPR027417">
    <property type="entry name" value="P-loop_NTPase"/>
</dbReference>
<feature type="non-terminal residue" evidence="4">
    <location>
        <position position="1"/>
    </location>
</feature>
<feature type="region of interest" description="Disordered" evidence="2">
    <location>
        <begin position="35"/>
        <end position="106"/>
    </location>
</feature>
<comment type="caution">
    <text evidence="4">The sequence shown here is derived from an EMBL/GenBank/DDBJ whole genome shotgun (WGS) entry which is preliminary data.</text>
</comment>
<keyword evidence="1" id="KW-0677">Repeat</keyword>
<dbReference type="Pfam" id="PF24883">
    <property type="entry name" value="NPHP3_N"/>
    <property type="match status" value="1"/>
</dbReference>
<feature type="domain" description="Nephrocystin 3-like N-terminal" evidence="3">
    <location>
        <begin position="380"/>
        <end position="475"/>
    </location>
</feature>
<dbReference type="InterPro" id="IPR056884">
    <property type="entry name" value="NPHP3-like_N"/>
</dbReference>
<dbReference type="Proteomes" id="UP000663861">
    <property type="component" value="Unassembled WGS sequence"/>
</dbReference>
<evidence type="ECO:0000313" key="5">
    <source>
        <dbReference type="Proteomes" id="UP000663861"/>
    </source>
</evidence>
<dbReference type="AlphaFoldDB" id="A0A8H3HAR9"/>
<organism evidence="4 5">
    <name type="scientific">Rhizoctonia solani</name>
    <dbReference type="NCBI Taxonomy" id="456999"/>
    <lineage>
        <taxon>Eukaryota</taxon>
        <taxon>Fungi</taxon>
        <taxon>Dikarya</taxon>
        <taxon>Basidiomycota</taxon>
        <taxon>Agaricomycotina</taxon>
        <taxon>Agaricomycetes</taxon>
        <taxon>Cantharellales</taxon>
        <taxon>Ceratobasidiaceae</taxon>
        <taxon>Rhizoctonia</taxon>
    </lineage>
</organism>
<protein>
    <recommendedName>
        <fullName evidence="3">Nephrocystin 3-like N-terminal domain-containing protein</fullName>
    </recommendedName>
</protein>
<proteinExistence type="predicted"/>
<evidence type="ECO:0000256" key="1">
    <source>
        <dbReference type="ARBA" id="ARBA00022737"/>
    </source>
</evidence>
<dbReference type="EMBL" id="CAJMWY010002652">
    <property type="protein sequence ID" value="CAE6492741.1"/>
    <property type="molecule type" value="Genomic_DNA"/>
</dbReference>
<reference evidence="4" key="1">
    <citation type="submission" date="2021-01" db="EMBL/GenBank/DDBJ databases">
        <authorList>
            <person name="Kaushik A."/>
        </authorList>
    </citation>
    <scope>NUCLEOTIDE SEQUENCE</scope>
    <source>
        <strain evidence="4">AG4-RS23</strain>
    </source>
</reference>
<evidence type="ECO:0000259" key="3">
    <source>
        <dbReference type="Pfam" id="PF24883"/>
    </source>
</evidence>
<name>A0A8H3HAR9_9AGAM</name>
<feature type="compositionally biased region" description="Polar residues" evidence="2">
    <location>
        <begin position="54"/>
        <end position="69"/>
    </location>
</feature>
<evidence type="ECO:0000313" key="4">
    <source>
        <dbReference type="EMBL" id="CAE6492741.1"/>
    </source>
</evidence>
<evidence type="ECO:0000256" key="2">
    <source>
        <dbReference type="SAM" id="MobiDB-lite"/>
    </source>
</evidence>